<dbReference type="EMBL" id="BJOC01000052">
    <property type="protein sequence ID" value="GED23830.1"/>
    <property type="molecule type" value="Genomic_DNA"/>
</dbReference>
<dbReference type="RefSeq" id="WP_281285706.1">
    <property type="nucleotide sequence ID" value="NZ_BJOC01000052.1"/>
</dbReference>
<dbReference type="AlphaFoldDB" id="A0A4Y4F877"/>
<accession>A0A4Y4F877</accession>
<comment type="caution">
    <text evidence="1">The sequence shown here is derived from an EMBL/GenBank/DDBJ whole genome shotgun (WGS) entry which is preliminary data.</text>
</comment>
<gene>
    <name evidence="1" type="ORF">HHA01_28070</name>
</gene>
<keyword evidence="2" id="KW-1185">Reference proteome</keyword>
<sequence length="42" mass="4436">MSRRDHGGVDVLDSFNQCLAQDLGPYGITIVAPGMVETGCDP</sequence>
<organism evidence="1 2">
    <name type="scientific">Halomonas halmophila</name>
    <dbReference type="NCBI Taxonomy" id="252"/>
    <lineage>
        <taxon>Bacteria</taxon>
        <taxon>Pseudomonadati</taxon>
        <taxon>Pseudomonadota</taxon>
        <taxon>Gammaproteobacteria</taxon>
        <taxon>Oceanospirillales</taxon>
        <taxon>Halomonadaceae</taxon>
        <taxon>Halomonas</taxon>
    </lineage>
</organism>
<protein>
    <submittedName>
        <fullName evidence="1">Uncharacterized protein</fullName>
    </submittedName>
</protein>
<proteinExistence type="predicted"/>
<evidence type="ECO:0000313" key="1">
    <source>
        <dbReference type="EMBL" id="GED23830.1"/>
    </source>
</evidence>
<dbReference type="Proteomes" id="UP000319812">
    <property type="component" value="Unassembled WGS sequence"/>
</dbReference>
<reference evidence="1 2" key="1">
    <citation type="submission" date="2019-06" db="EMBL/GenBank/DDBJ databases">
        <title>Whole genome shotgun sequence of Halomonas halmophila NBRC 15537.</title>
        <authorList>
            <person name="Hosoyama A."/>
            <person name="Uohara A."/>
            <person name="Ohji S."/>
            <person name="Ichikawa N."/>
        </authorList>
    </citation>
    <scope>NUCLEOTIDE SEQUENCE [LARGE SCALE GENOMIC DNA]</scope>
    <source>
        <strain evidence="1 2">NBRC 15537</strain>
    </source>
</reference>
<name>A0A4Y4F877_9GAMM</name>
<evidence type="ECO:0000313" key="2">
    <source>
        <dbReference type="Proteomes" id="UP000319812"/>
    </source>
</evidence>